<protein>
    <submittedName>
        <fullName evidence="2">Uncharacterized protein</fullName>
    </submittedName>
</protein>
<accession>A0A6H1U2B9</accession>
<feature type="transmembrane region" description="Helical" evidence="1">
    <location>
        <begin position="32"/>
        <end position="53"/>
    </location>
</feature>
<sequence length="95" mass="10277">MNYKITTLITCIVGSMLTMILVLGALEPQVDSARMMTIAILCGIGSAIANIVFQRRRCPPASDSLQSLLRGGRLSPAQQFTILDAIAILDEREKA</sequence>
<evidence type="ECO:0000313" key="3">
    <source>
        <dbReference type="Proteomes" id="UP000500857"/>
    </source>
</evidence>
<organism evidence="2 3">
    <name type="scientific">Oxynema aestuarii AP17</name>
    <dbReference type="NCBI Taxonomy" id="2064643"/>
    <lineage>
        <taxon>Bacteria</taxon>
        <taxon>Bacillati</taxon>
        <taxon>Cyanobacteriota</taxon>
        <taxon>Cyanophyceae</taxon>
        <taxon>Oscillatoriophycideae</taxon>
        <taxon>Oscillatoriales</taxon>
        <taxon>Oscillatoriaceae</taxon>
        <taxon>Oxynema</taxon>
        <taxon>Oxynema aestuarii</taxon>
    </lineage>
</organism>
<proteinExistence type="predicted"/>
<dbReference type="RefSeq" id="WP_168571158.1">
    <property type="nucleotide sequence ID" value="NZ_CP051167.1"/>
</dbReference>
<keyword evidence="3" id="KW-1185">Reference proteome</keyword>
<dbReference type="KEGG" id="oxy:HCG48_22390"/>
<evidence type="ECO:0000256" key="1">
    <source>
        <dbReference type="SAM" id="Phobius"/>
    </source>
</evidence>
<keyword evidence="1" id="KW-1133">Transmembrane helix</keyword>
<dbReference type="EMBL" id="CP051167">
    <property type="protein sequence ID" value="QIZ73012.1"/>
    <property type="molecule type" value="Genomic_DNA"/>
</dbReference>
<keyword evidence="1" id="KW-0472">Membrane</keyword>
<dbReference type="Proteomes" id="UP000500857">
    <property type="component" value="Chromosome"/>
</dbReference>
<gene>
    <name evidence="2" type="ORF">HCG48_22390</name>
</gene>
<dbReference type="AlphaFoldDB" id="A0A6H1U2B9"/>
<reference evidence="2 3" key="1">
    <citation type="submission" date="2020-04" db="EMBL/GenBank/DDBJ databases">
        <authorList>
            <person name="Basu S."/>
            <person name="Maruthanayagam V."/>
            <person name="Chakraborty S."/>
            <person name="Pramanik A."/>
            <person name="Mukherjee J."/>
            <person name="Brink B."/>
        </authorList>
    </citation>
    <scope>NUCLEOTIDE SEQUENCE [LARGE SCALE GENOMIC DNA]</scope>
    <source>
        <strain evidence="2 3">AP17</strain>
    </source>
</reference>
<feature type="transmembrane region" description="Helical" evidence="1">
    <location>
        <begin position="7"/>
        <end position="26"/>
    </location>
</feature>
<keyword evidence="1" id="KW-0812">Transmembrane</keyword>
<evidence type="ECO:0000313" key="2">
    <source>
        <dbReference type="EMBL" id="QIZ73012.1"/>
    </source>
</evidence>
<name>A0A6H1U2B9_9CYAN</name>